<dbReference type="EMBL" id="VSRR010008672">
    <property type="protein sequence ID" value="MPC49112.1"/>
    <property type="molecule type" value="Genomic_DNA"/>
</dbReference>
<keyword evidence="2" id="KW-1185">Reference proteome</keyword>
<comment type="caution">
    <text evidence="1">The sequence shown here is derived from an EMBL/GenBank/DDBJ whole genome shotgun (WGS) entry which is preliminary data.</text>
</comment>
<proteinExistence type="predicted"/>
<evidence type="ECO:0000313" key="2">
    <source>
        <dbReference type="Proteomes" id="UP000324222"/>
    </source>
</evidence>
<dbReference type="Proteomes" id="UP000324222">
    <property type="component" value="Unassembled WGS sequence"/>
</dbReference>
<dbReference type="AlphaFoldDB" id="A0A5B7FRH1"/>
<name>A0A5B7FRH1_PORTR</name>
<sequence length="87" mass="9612">MWAVTLRHGVCASLLRRCYGHSSATKRARPVGDYTVAYAIYYKSQVIHENAVIEKKKKGGETGCDRLHNTENVLTACDEGAVQGLMI</sequence>
<reference evidence="1 2" key="1">
    <citation type="submission" date="2019-05" db="EMBL/GenBank/DDBJ databases">
        <title>Another draft genome of Portunus trituberculatus and its Hox gene families provides insights of decapod evolution.</title>
        <authorList>
            <person name="Jeong J.-H."/>
            <person name="Song I."/>
            <person name="Kim S."/>
            <person name="Choi T."/>
            <person name="Kim D."/>
            <person name="Ryu S."/>
            <person name="Kim W."/>
        </authorList>
    </citation>
    <scope>NUCLEOTIDE SEQUENCE [LARGE SCALE GENOMIC DNA]</scope>
    <source>
        <tissue evidence="1">Muscle</tissue>
    </source>
</reference>
<organism evidence="1 2">
    <name type="scientific">Portunus trituberculatus</name>
    <name type="common">Swimming crab</name>
    <name type="synonym">Neptunus trituberculatus</name>
    <dbReference type="NCBI Taxonomy" id="210409"/>
    <lineage>
        <taxon>Eukaryota</taxon>
        <taxon>Metazoa</taxon>
        <taxon>Ecdysozoa</taxon>
        <taxon>Arthropoda</taxon>
        <taxon>Crustacea</taxon>
        <taxon>Multicrustacea</taxon>
        <taxon>Malacostraca</taxon>
        <taxon>Eumalacostraca</taxon>
        <taxon>Eucarida</taxon>
        <taxon>Decapoda</taxon>
        <taxon>Pleocyemata</taxon>
        <taxon>Brachyura</taxon>
        <taxon>Eubrachyura</taxon>
        <taxon>Portunoidea</taxon>
        <taxon>Portunidae</taxon>
        <taxon>Portuninae</taxon>
        <taxon>Portunus</taxon>
    </lineage>
</organism>
<accession>A0A5B7FRH1</accession>
<protein>
    <submittedName>
        <fullName evidence="1">Uncharacterized protein</fullName>
    </submittedName>
</protein>
<evidence type="ECO:0000313" key="1">
    <source>
        <dbReference type="EMBL" id="MPC49112.1"/>
    </source>
</evidence>
<gene>
    <name evidence="1" type="ORF">E2C01_042906</name>
</gene>